<protein>
    <submittedName>
        <fullName evidence="1">Uncharacterized protein</fullName>
    </submittedName>
</protein>
<reference evidence="1 2" key="1">
    <citation type="submission" date="2018-02" db="EMBL/GenBank/DDBJ databases">
        <title>Genome sequences of Apibacter spp., gut symbionts of Asian honey bees.</title>
        <authorList>
            <person name="Kwong W.K."/>
            <person name="Steele M.I."/>
            <person name="Moran N.A."/>
        </authorList>
    </citation>
    <scope>NUCLEOTIDE SEQUENCE [LARGE SCALE GENOMIC DNA]</scope>
    <source>
        <strain evidence="2">wkB301</strain>
    </source>
</reference>
<dbReference type="Proteomes" id="UP000238042">
    <property type="component" value="Unassembled WGS sequence"/>
</dbReference>
<evidence type="ECO:0000313" key="2">
    <source>
        <dbReference type="Proteomes" id="UP000238042"/>
    </source>
</evidence>
<accession>A0A2S8AGJ8</accession>
<proteinExistence type="predicted"/>
<gene>
    <name evidence="1" type="ORF">C4S77_00885</name>
</gene>
<name>A0A2S8AGJ8_9FLAO</name>
<organism evidence="1 2">
    <name type="scientific">Apibacter adventoris</name>
    <dbReference type="NCBI Taxonomy" id="1679466"/>
    <lineage>
        <taxon>Bacteria</taxon>
        <taxon>Pseudomonadati</taxon>
        <taxon>Bacteroidota</taxon>
        <taxon>Flavobacteriia</taxon>
        <taxon>Flavobacteriales</taxon>
        <taxon>Weeksellaceae</taxon>
        <taxon>Apibacter</taxon>
    </lineage>
</organism>
<keyword evidence="2" id="KW-1185">Reference proteome</keyword>
<evidence type="ECO:0000313" key="1">
    <source>
        <dbReference type="EMBL" id="PQL95386.1"/>
    </source>
</evidence>
<comment type="caution">
    <text evidence="1">The sequence shown here is derived from an EMBL/GenBank/DDBJ whole genome shotgun (WGS) entry which is preliminary data.</text>
</comment>
<dbReference type="EMBL" id="PSZM01000001">
    <property type="protein sequence ID" value="PQL95386.1"/>
    <property type="molecule type" value="Genomic_DNA"/>
</dbReference>
<sequence length="69" mass="8442">MLIDRINKNPFTLLNKKYILHSLEYKVKIFSKGNYCIPFIIFSFTKLCEKIYMRKDKKIKTKKMNFIFL</sequence>
<dbReference type="AlphaFoldDB" id="A0A2S8AGJ8"/>